<dbReference type="HAMAP" id="MF_01811">
    <property type="entry name" value="YidC_type2"/>
    <property type="match status" value="1"/>
</dbReference>
<feature type="transmembrane region" description="Helical" evidence="12">
    <location>
        <begin position="47"/>
        <end position="72"/>
    </location>
</feature>
<dbReference type="PRINTS" id="PR00701">
    <property type="entry name" value="60KDINNERMP"/>
</dbReference>
<evidence type="ECO:0000256" key="6">
    <source>
        <dbReference type="ARBA" id="ARBA00022927"/>
    </source>
</evidence>
<dbReference type="InterPro" id="IPR001708">
    <property type="entry name" value="YidC/ALB3/OXA1/COX18"/>
</dbReference>
<feature type="compositionally biased region" description="Basic and acidic residues" evidence="13">
    <location>
        <begin position="249"/>
        <end position="262"/>
    </location>
</feature>
<accession>A0A1E8GLA8</accession>
<keyword evidence="3 12" id="KW-1003">Cell membrane</keyword>
<dbReference type="PANTHER" id="PTHR12428">
    <property type="entry name" value="OXA1"/>
    <property type="match status" value="1"/>
</dbReference>
<dbReference type="GO" id="GO:0032977">
    <property type="term" value="F:membrane insertase activity"/>
    <property type="evidence" value="ECO:0007669"/>
    <property type="project" value="InterPro"/>
</dbReference>
<dbReference type="AlphaFoldDB" id="A0A1E8GLA8"/>
<evidence type="ECO:0000256" key="3">
    <source>
        <dbReference type="ARBA" id="ARBA00022475"/>
    </source>
</evidence>
<evidence type="ECO:0000256" key="13">
    <source>
        <dbReference type="SAM" id="MobiDB-lite"/>
    </source>
</evidence>
<feature type="domain" description="Membrane insertase YidC/Oxa/ALB C-terminal" evidence="14">
    <location>
        <begin position="54"/>
        <end position="235"/>
    </location>
</feature>
<comment type="similarity">
    <text evidence="12">Belongs to the OXA1/ALB3/YidC family. Type 2 subfamily.</text>
</comment>
<dbReference type="Pfam" id="PF02096">
    <property type="entry name" value="60KD_IMP"/>
    <property type="match status" value="1"/>
</dbReference>
<keyword evidence="4 12" id="KW-0812">Transmembrane</keyword>
<keyword evidence="8 12" id="KW-0472">Membrane</keyword>
<feature type="transmembrane region" description="Helical" evidence="12">
    <location>
        <begin position="203"/>
        <end position="222"/>
    </location>
</feature>
<comment type="caution">
    <text evidence="15">The sequence shown here is derived from an EMBL/GenBank/DDBJ whole genome shotgun (WGS) entry which is preliminary data.</text>
</comment>
<dbReference type="PROSITE" id="PS51257">
    <property type="entry name" value="PROKAR_LIPOPROTEIN"/>
    <property type="match status" value="1"/>
</dbReference>
<dbReference type="Proteomes" id="UP000178622">
    <property type="component" value="Unassembled WGS sequence"/>
</dbReference>
<dbReference type="InterPro" id="IPR028055">
    <property type="entry name" value="YidC/Oxa/ALB_C"/>
</dbReference>
<keyword evidence="9" id="KW-0564">Palmitate</keyword>
<keyword evidence="11 12" id="KW-0449">Lipoprotein</keyword>
<dbReference type="STRING" id="1859473.BG261_05110"/>
<feature type="transmembrane region" description="Helical" evidence="12">
    <location>
        <begin position="124"/>
        <end position="144"/>
    </location>
</feature>
<evidence type="ECO:0000256" key="11">
    <source>
        <dbReference type="ARBA" id="ARBA00023288"/>
    </source>
</evidence>
<dbReference type="EMBL" id="MKIR01000022">
    <property type="protein sequence ID" value="OFI49042.1"/>
    <property type="molecule type" value="Genomic_DNA"/>
</dbReference>
<dbReference type="GO" id="GO:0015031">
    <property type="term" value="P:protein transport"/>
    <property type="evidence" value="ECO:0007669"/>
    <property type="project" value="UniProtKB-KW"/>
</dbReference>
<name>A0A1E8GLA8_9LACT</name>
<keyword evidence="7 12" id="KW-1133">Transmembrane helix</keyword>
<feature type="region of interest" description="Disordered" evidence="13">
    <location>
        <begin position="249"/>
        <end position="269"/>
    </location>
</feature>
<evidence type="ECO:0000313" key="16">
    <source>
        <dbReference type="Proteomes" id="UP000178622"/>
    </source>
</evidence>
<organism evidence="15 16">
    <name type="scientific">Floricoccus tropicus</name>
    <dbReference type="NCBI Taxonomy" id="1859473"/>
    <lineage>
        <taxon>Bacteria</taxon>
        <taxon>Bacillati</taxon>
        <taxon>Bacillota</taxon>
        <taxon>Bacilli</taxon>
        <taxon>Lactobacillales</taxon>
        <taxon>Streptococcaceae</taxon>
        <taxon>Floricoccus</taxon>
    </lineage>
</organism>
<dbReference type="InterPro" id="IPR047196">
    <property type="entry name" value="YidC_ALB_C"/>
</dbReference>
<dbReference type="PANTHER" id="PTHR12428:SF65">
    <property type="entry name" value="CYTOCHROME C OXIDASE ASSEMBLY PROTEIN COX18, MITOCHONDRIAL"/>
    <property type="match status" value="1"/>
</dbReference>
<dbReference type="InterPro" id="IPR023060">
    <property type="entry name" value="YidC/YidC1/YidC2_Firmicutes"/>
</dbReference>
<sequence>MKRKLAAASSLLMVLVLAGCGRSDITASSSGLWDKFVYIFAEIIRFLSLNGSTGIGIILFTLLIRVALLPLMHMQIKSTRTMQDLQPEIKKIQAKYPGKDGESRRLLSEETQALYSEHNANPMIGCLPLLVQMPILMALYQALTRVDFLRSGHFLWLDIAKPDPYFILPVLAALFTFLSSWLNMKSMPEKNTMTTTMTYFMPLFILFTSLNLASGVTLYWTVSNAFQVFQTLLLNNPFKIEEERKAKEQSEKDKIKAREKAIKKAKKKK</sequence>
<evidence type="ECO:0000259" key="14">
    <source>
        <dbReference type="Pfam" id="PF02096"/>
    </source>
</evidence>
<evidence type="ECO:0000256" key="8">
    <source>
        <dbReference type="ARBA" id="ARBA00023136"/>
    </source>
</evidence>
<feature type="transmembrane region" description="Helical" evidence="12">
    <location>
        <begin position="164"/>
        <end position="182"/>
    </location>
</feature>
<evidence type="ECO:0000256" key="10">
    <source>
        <dbReference type="ARBA" id="ARBA00023186"/>
    </source>
</evidence>
<evidence type="ECO:0000256" key="1">
    <source>
        <dbReference type="ARBA" id="ARBA00004651"/>
    </source>
</evidence>
<keyword evidence="16" id="KW-1185">Reference proteome</keyword>
<comment type="subcellular location">
    <subcellularLocation>
        <location evidence="1 12">Cell membrane</location>
        <topology evidence="1 12">Multi-pass membrane protein</topology>
    </subcellularLocation>
</comment>
<evidence type="ECO:0000256" key="4">
    <source>
        <dbReference type="ARBA" id="ARBA00022692"/>
    </source>
</evidence>
<evidence type="ECO:0000256" key="9">
    <source>
        <dbReference type="ARBA" id="ARBA00023139"/>
    </source>
</evidence>
<protein>
    <recommendedName>
        <fullName evidence="12">Membrane protein insertase YidC</fullName>
    </recommendedName>
    <alternativeName>
        <fullName evidence="12">Foldase YidC</fullName>
    </alternativeName>
    <alternativeName>
        <fullName evidence="12">Membrane integrase YidC</fullName>
    </alternativeName>
    <alternativeName>
        <fullName evidence="12">Membrane protein YidC</fullName>
    </alternativeName>
</protein>
<comment type="function">
    <text evidence="12">Required for the insertion and/or proper folding and/or complex formation of integral membrane proteins into the membrane. Involved in integration of membrane proteins that insert both dependently and independently of the Sec translocase complex, as well as at least some lipoproteins.</text>
</comment>
<evidence type="ECO:0000256" key="2">
    <source>
        <dbReference type="ARBA" id="ARBA00022448"/>
    </source>
</evidence>
<dbReference type="GO" id="GO:0051205">
    <property type="term" value="P:protein insertion into membrane"/>
    <property type="evidence" value="ECO:0007669"/>
    <property type="project" value="TreeGrafter"/>
</dbReference>
<keyword evidence="5 12" id="KW-0732">Signal</keyword>
<evidence type="ECO:0000256" key="7">
    <source>
        <dbReference type="ARBA" id="ARBA00022989"/>
    </source>
</evidence>
<gene>
    <name evidence="12" type="primary">yidC</name>
    <name evidence="15" type="ORF">BG261_05110</name>
</gene>
<keyword evidence="2 12" id="KW-0813">Transport</keyword>
<evidence type="ECO:0000256" key="5">
    <source>
        <dbReference type="ARBA" id="ARBA00022729"/>
    </source>
</evidence>
<proteinExistence type="inferred from homology"/>
<dbReference type="CDD" id="cd20070">
    <property type="entry name" value="5TM_YidC_Alb3"/>
    <property type="match status" value="1"/>
</dbReference>
<keyword evidence="6 12" id="KW-0653">Protein transport</keyword>
<evidence type="ECO:0000313" key="15">
    <source>
        <dbReference type="EMBL" id="OFI49042.1"/>
    </source>
</evidence>
<keyword evidence="10 12" id="KW-0143">Chaperone</keyword>
<dbReference type="GO" id="GO:0005886">
    <property type="term" value="C:plasma membrane"/>
    <property type="evidence" value="ECO:0007669"/>
    <property type="project" value="UniProtKB-SubCell"/>
</dbReference>
<evidence type="ECO:0000256" key="12">
    <source>
        <dbReference type="HAMAP-Rule" id="MF_01811"/>
    </source>
</evidence>
<reference evidence="16" key="1">
    <citation type="submission" date="2016-09" db="EMBL/GenBank/DDBJ databases">
        <title>Draft genome sequence of a novel species of the family Streptococcaceae isolated from flowers.</title>
        <authorList>
            <person name="Chuah L.-O."/>
            <person name="Yap K.-P."/>
            <person name="Thong K.L."/>
            <person name="Liong M.T."/>
            <person name="Ahmad R."/>
            <person name="Rusul G."/>
        </authorList>
    </citation>
    <scope>NUCLEOTIDE SEQUENCE [LARGE SCALE GENOMIC DNA]</scope>
    <source>
        <strain evidence="16">DF1</strain>
    </source>
</reference>
<dbReference type="NCBIfam" id="TIGR03592">
    <property type="entry name" value="yidC_oxa1_cterm"/>
    <property type="match status" value="1"/>
</dbReference>